<feature type="binding site" evidence="3">
    <location>
        <position position="95"/>
    </location>
    <ligand>
        <name>Zn(2+)</name>
        <dbReference type="ChEBI" id="CHEBI:29105"/>
        <label>2</label>
    </ligand>
</feature>
<dbReference type="NCBIfam" id="TIGR01879">
    <property type="entry name" value="hydantase"/>
    <property type="match status" value="1"/>
</dbReference>
<feature type="binding site" evidence="3">
    <location>
        <position position="130"/>
    </location>
    <ligand>
        <name>Zn(2+)</name>
        <dbReference type="ChEBI" id="CHEBI:29105"/>
        <label>2</label>
    </ligand>
</feature>
<feature type="binding site" evidence="3">
    <location>
        <position position="383"/>
    </location>
    <ligand>
        <name>Zn(2+)</name>
        <dbReference type="ChEBI" id="CHEBI:29105"/>
        <label>2</label>
    </ligand>
</feature>
<dbReference type="AlphaFoldDB" id="A0A1I5D6P9"/>
<dbReference type="EMBL" id="FOVR01000002">
    <property type="protein sequence ID" value="SFN94944.1"/>
    <property type="molecule type" value="Genomic_DNA"/>
</dbReference>
<evidence type="ECO:0000256" key="3">
    <source>
        <dbReference type="PIRSR" id="PIRSR001235-1"/>
    </source>
</evidence>
<comment type="similarity">
    <text evidence="1">Belongs to the peptidase M20 family.</text>
</comment>
<feature type="binding site" evidence="3">
    <location>
        <position position="191"/>
    </location>
    <ligand>
        <name>Zn(2+)</name>
        <dbReference type="ChEBI" id="CHEBI:29105"/>
        <label>1</label>
    </ligand>
</feature>
<dbReference type="PIRSF" id="PIRSF001235">
    <property type="entry name" value="Amidase_carbamoylase"/>
    <property type="match status" value="1"/>
</dbReference>
<comment type="cofactor">
    <cofactor evidence="3">
        <name>Zn(2+)</name>
        <dbReference type="ChEBI" id="CHEBI:29105"/>
    </cofactor>
    <text evidence="3">Binds 2 Zn(2+) ions per subunit.</text>
</comment>
<gene>
    <name evidence="5" type="ORF">SAMN04488056_102498</name>
</gene>
<feature type="binding site" evidence="3">
    <location>
        <position position="95"/>
    </location>
    <ligand>
        <name>Zn(2+)</name>
        <dbReference type="ChEBI" id="CHEBI:29105"/>
        <label>1</label>
    </ligand>
</feature>
<sequence length="410" mass="43984">MTSNLHINSDRLWQSLEDMAKIGPGVAGGNNRQAVTDADGEARTLFADWCKQAGLTMAVDTVGNMFMMRPGTDPDALPVYLGSHLDTVPAGGRYDGVLGVLAGLELVRTLNEADINTRHPIVVVNWSNEEGARFHPAMLGSGTFIGKQDQAFAYGREDMDGKRFGDELKRIGWAGDEAPGNRKMKSYFELHIEQGPVLEAAGKEIGVITHCQGMKRPQYTLTGKAVHTGSTPMHMRINAGLAAARITEVVQEVAMAEQPNAVAGIGKMVYEPCSPNVLPSTVLFTIDIRTVDAAKLQRMYDTIWQRTEKICADLGVGCAVEEVGSFDPVTFAPELVDIVRTSAEGLGHEHMDMVSGSGHDACWIAEVAPAAMIMCPCVDGLSHNEAESISPEWAAAGADVLLHSVLKVAG</sequence>
<evidence type="ECO:0000313" key="5">
    <source>
        <dbReference type="EMBL" id="SFN94944.1"/>
    </source>
</evidence>
<feature type="binding site" evidence="3">
    <location>
        <position position="84"/>
    </location>
    <ligand>
        <name>Zn(2+)</name>
        <dbReference type="ChEBI" id="CHEBI:29105"/>
        <label>1</label>
    </ligand>
</feature>
<dbReference type="RefSeq" id="WP_090069989.1">
    <property type="nucleotide sequence ID" value="NZ_FOVR01000002.1"/>
</dbReference>
<proteinExistence type="inferred from homology"/>
<dbReference type="Proteomes" id="UP000199236">
    <property type="component" value="Unassembled WGS sequence"/>
</dbReference>
<keyword evidence="3" id="KW-0479">Metal-binding</keyword>
<evidence type="ECO:0000256" key="2">
    <source>
        <dbReference type="ARBA" id="ARBA00022801"/>
    </source>
</evidence>
<evidence type="ECO:0000256" key="1">
    <source>
        <dbReference type="ARBA" id="ARBA00006153"/>
    </source>
</evidence>
<keyword evidence="6" id="KW-1185">Reference proteome</keyword>
<feature type="binding site" evidence="4">
    <location>
        <position position="216"/>
    </location>
    <ligand>
        <name>allantoate</name>
        <dbReference type="ChEBI" id="CHEBI:17536"/>
    </ligand>
</feature>
<dbReference type="GO" id="GO:0046872">
    <property type="term" value="F:metal ion binding"/>
    <property type="evidence" value="ECO:0007669"/>
    <property type="project" value="UniProtKB-KW"/>
</dbReference>
<dbReference type="SUPFAM" id="SSF55031">
    <property type="entry name" value="Bacterial exopeptidase dimerisation domain"/>
    <property type="match status" value="1"/>
</dbReference>
<dbReference type="InterPro" id="IPR002933">
    <property type="entry name" value="Peptidase_M20"/>
</dbReference>
<dbReference type="CDD" id="cd03884">
    <property type="entry name" value="M20_bAS"/>
    <property type="match status" value="1"/>
</dbReference>
<keyword evidence="2 5" id="KW-0378">Hydrolase</keyword>
<dbReference type="OrthoDB" id="9808195at2"/>
<evidence type="ECO:0000313" key="6">
    <source>
        <dbReference type="Proteomes" id="UP000199236"/>
    </source>
</evidence>
<dbReference type="InterPro" id="IPR010158">
    <property type="entry name" value="Amidase_Cbmase"/>
</dbReference>
<reference evidence="5 6" key="1">
    <citation type="submission" date="2016-10" db="EMBL/GenBank/DDBJ databases">
        <authorList>
            <person name="de Groot N.N."/>
        </authorList>
    </citation>
    <scope>NUCLEOTIDE SEQUENCE [LARGE SCALE GENOMIC DNA]</scope>
    <source>
        <strain evidence="5 6">CGMCC 1.9157</strain>
    </source>
</reference>
<dbReference type="PANTHER" id="PTHR32494">
    <property type="entry name" value="ALLANTOATE DEIMINASE-RELATED"/>
    <property type="match status" value="1"/>
</dbReference>
<protein>
    <submittedName>
        <fullName evidence="5">N-carbamoyl-L-amino-acid hydrolase</fullName>
    </submittedName>
</protein>
<dbReference type="InterPro" id="IPR001261">
    <property type="entry name" value="ArgE/DapE_CS"/>
</dbReference>
<dbReference type="SUPFAM" id="SSF53187">
    <property type="entry name" value="Zn-dependent exopeptidases"/>
    <property type="match status" value="1"/>
</dbReference>
<dbReference type="Pfam" id="PF01546">
    <property type="entry name" value="Peptidase_M20"/>
    <property type="match status" value="1"/>
</dbReference>
<dbReference type="GO" id="GO:0016813">
    <property type="term" value="F:hydrolase activity, acting on carbon-nitrogen (but not peptide) bonds, in linear amidines"/>
    <property type="evidence" value="ECO:0007669"/>
    <property type="project" value="InterPro"/>
</dbReference>
<feature type="binding site" evidence="4">
    <location>
        <position position="289"/>
    </location>
    <ligand>
        <name>allantoate</name>
        <dbReference type="ChEBI" id="CHEBI:17536"/>
    </ligand>
</feature>
<evidence type="ECO:0000256" key="4">
    <source>
        <dbReference type="PIRSR" id="PIRSR001235-2"/>
    </source>
</evidence>
<dbReference type="NCBIfam" id="NF006769">
    <property type="entry name" value="PRK09290.1-3"/>
    <property type="match status" value="1"/>
</dbReference>
<dbReference type="PROSITE" id="PS00758">
    <property type="entry name" value="ARGE_DAPE_CPG2_1"/>
    <property type="match status" value="1"/>
</dbReference>
<dbReference type="PANTHER" id="PTHR32494:SF5">
    <property type="entry name" value="ALLANTOATE AMIDOHYDROLASE"/>
    <property type="match status" value="1"/>
</dbReference>
<name>A0A1I5D6P9_9HYPH</name>
<dbReference type="Gene3D" id="3.40.630.10">
    <property type="entry name" value="Zn peptidases"/>
    <property type="match status" value="1"/>
</dbReference>
<dbReference type="STRING" id="655353.SAMN04488056_102498"/>
<keyword evidence="3" id="KW-0862">Zinc</keyword>
<accession>A0A1I5D6P9</accession>
<dbReference type="Gene3D" id="3.30.70.360">
    <property type="match status" value="1"/>
</dbReference>
<organism evidence="5 6">
    <name type="scientific">Cohaesibacter marisflavi</name>
    <dbReference type="NCBI Taxonomy" id="655353"/>
    <lineage>
        <taxon>Bacteria</taxon>
        <taxon>Pseudomonadati</taxon>
        <taxon>Pseudomonadota</taxon>
        <taxon>Alphaproteobacteria</taxon>
        <taxon>Hyphomicrobiales</taxon>
        <taxon>Cohaesibacteraceae</taxon>
    </lineage>
</organism>
<feature type="binding site" evidence="4">
    <location>
        <position position="276"/>
    </location>
    <ligand>
        <name>allantoate</name>
        <dbReference type="ChEBI" id="CHEBI:17536"/>
    </ligand>
</feature>
<dbReference type="InterPro" id="IPR036264">
    <property type="entry name" value="Bact_exopeptidase_dim_dom"/>
</dbReference>